<evidence type="ECO:0000256" key="5">
    <source>
        <dbReference type="ARBA" id="ARBA00023326"/>
    </source>
</evidence>
<dbReference type="InterPro" id="IPR001701">
    <property type="entry name" value="Glyco_hydro_9"/>
</dbReference>
<dbReference type="Gene3D" id="2.60.120.430">
    <property type="entry name" value="Galactose-binding lectin"/>
    <property type="match status" value="1"/>
</dbReference>
<gene>
    <name evidence="8" type="ORF">J42TS3_44630</name>
</gene>
<organism evidence="8 9">
    <name type="scientific">Paenibacillus vini</name>
    <dbReference type="NCBI Taxonomy" id="1476024"/>
    <lineage>
        <taxon>Bacteria</taxon>
        <taxon>Bacillati</taxon>
        <taxon>Bacillota</taxon>
        <taxon>Bacilli</taxon>
        <taxon>Bacillales</taxon>
        <taxon>Paenibacillaceae</taxon>
        <taxon>Paenibacillus</taxon>
    </lineage>
</organism>
<dbReference type="Gene3D" id="2.60.40.10">
    <property type="entry name" value="Immunoglobulins"/>
    <property type="match status" value="1"/>
</dbReference>
<reference evidence="8 9" key="1">
    <citation type="submission" date="2021-03" db="EMBL/GenBank/DDBJ databases">
        <title>Antimicrobial resistance genes in bacteria isolated from Japanese honey, and their potential for conferring macrolide and lincosamide resistance in the American foulbrood pathogen Paenibacillus larvae.</title>
        <authorList>
            <person name="Okamoto M."/>
            <person name="Kumagai M."/>
            <person name="Kanamori H."/>
            <person name="Takamatsu D."/>
        </authorList>
    </citation>
    <scope>NUCLEOTIDE SEQUENCE [LARGE SCALE GENOMIC DNA]</scope>
    <source>
        <strain evidence="8 9">J42TS3</strain>
    </source>
</reference>
<dbReference type="Gene3D" id="1.50.10.10">
    <property type="match status" value="1"/>
</dbReference>
<dbReference type="SUPFAM" id="SSF81296">
    <property type="entry name" value="E set domains"/>
    <property type="match status" value="1"/>
</dbReference>
<dbReference type="PANTHER" id="PTHR22298">
    <property type="entry name" value="ENDO-1,4-BETA-GLUCANASE"/>
    <property type="match status" value="1"/>
</dbReference>
<feature type="domain" description="SLH" evidence="7">
    <location>
        <begin position="1147"/>
        <end position="1210"/>
    </location>
</feature>
<dbReference type="Pfam" id="PF00395">
    <property type="entry name" value="SLH"/>
    <property type="match status" value="3"/>
</dbReference>
<dbReference type="InterPro" id="IPR001119">
    <property type="entry name" value="SLH_dom"/>
</dbReference>
<dbReference type="InterPro" id="IPR008979">
    <property type="entry name" value="Galactose-bd-like_sf"/>
</dbReference>
<proteinExistence type="inferred from homology"/>
<comment type="similarity">
    <text evidence="1">Belongs to the glycosyl hydrolase 9 (cellulase E) family.</text>
</comment>
<dbReference type="PROSITE" id="PS51272">
    <property type="entry name" value="SLH"/>
    <property type="match status" value="3"/>
</dbReference>
<keyword evidence="2" id="KW-0378">Hydrolase</keyword>
<dbReference type="InterPro" id="IPR004197">
    <property type="entry name" value="Cellulase_Ig-like"/>
</dbReference>
<comment type="caution">
    <text evidence="8">The sequence shown here is derived from an EMBL/GenBank/DDBJ whole genome shotgun (WGS) entry which is preliminary data.</text>
</comment>
<dbReference type="Gene3D" id="2.60.40.1080">
    <property type="match status" value="1"/>
</dbReference>
<evidence type="ECO:0000313" key="9">
    <source>
        <dbReference type="Proteomes" id="UP000679992"/>
    </source>
</evidence>
<dbReference type="RefSeq" id="WP_213656376.1">
    <property type="nucleotide sequence ID" value="NZ_BOSL01000018.1"/>
</dbReference>
<dbReference type="InterPro" id="IPR012341">
    <property type="entry name" value="6hp_glycosidase-like_sf"/>
</dbReference>
<keyword evidence="4" id="KW-0326">Glycosidase</keyword>
<evidence type="ECO:0000256" key="6">
    <source>
        <dbReference type="SAM" id="MobiDB-lite"/>
    </source>
</evidence>
<keyword evidence="9" id="KW-1185">Reference proteome</keyword>
<feature type="region of interest" description="Disordered" evidence="6">
    <location>
        <begin position="875"/>
        <end position="910"/>
    </location>
</feature>
<evidence type="ECO:0000313" key="8">
    <source>
        <dbReference type="EMBL" id="GIP55428.1"/>
    </source>
</evidence>
<evidence type="ECO:0000256" key="3">
    <source>
        <dbReference type="ARBA" id="ARBA00023277"/>
    </source>
</evidence>
<feature type="domain" description="SLH" evidence="7">
    <location>
        <begin position="1087"/>
        <end position="1145"/>
    </location>
</feature>
<dbReference type="EMBL" id="BOSL01000018">
    <property type="protein sequence ID" value="GIP55428.1"/>
    <property type="molecule type" value="Genomic_DNA"/>
</dbReference>
<keyword evidence="3" id="KW-0119">Carbohydrate metabolism</keyword>
<dbReference type="InterPro" id="IPR014756">
    <property type="entry name" value="Ig_E-set"/>
</dbReference>
<dbReference type="InterPro" id="IPR013783">
    <property type="entry name" value="Ig-like_fold"/>
</dbReference>
<dbReference type="Pfam" id="PF21582">
    <property type="entry name" value="CBM30"/>
    <property type="match status" value="1"/>
</dbReference>
<dbReference type="InterPro" id="IPR048758">
    <property type="entry name" value="CBM30"/>
</dbReference>
<dbReference type="Proteomes" id="UP000679992">
    <property type="component" value="Unassembled WGS sequence"/>
</dbReference>
<feature type="domain" description="SLH" evidence="7">
    <location>
        <begin position="1214"/>
        <end position="1275"/>
    </location>
</feature>
<sequence length="1275" mass="140278">MRQTQKRKMSKLAFSKSLAVFSLVFVTAFTMVLPASFVSAEKASNTINYLPPAGENWNKLRDIEIKDYGWGYGTTVTEEVYLEKDTRKFETHDWWGEHLVPAGWQSFDFSPYYENGTLEFDIVGKDGGETFNIGFRDVVHERSDGNGGFHKDDDANPEETNIDALVNVSDYISVTTEWQHASIPLKNIFNSNPLFDESKIQLFKMTGKDNTPITFWITNIKVTSPDVERSYAPVKVNQVGYLNYGEKYANISGYYNELSADVGTPFQVKRVADDSVAFSGILTLVAAYDELSGEKVFKADFSPLNEAGEYYVTVDGVAEPSVPFEIGPDVYDELFNDVQKFFYFQRANVDLLPEHAGIFSRTGLHKNDISLPLQSNPSVTKDVYGGWWDAGDMGKYVTAASTAVSDLLWAYESFPGQFTDNQLNIPESGNGIPDLIDEIKVETDFFLKMQEEQSGGFYAYVIREPAPGRFIIDGGGPESILPTSQTATTVGALAHAYIVFKDVPGLEVYANGLLASAVRGWEYLEAHPEFIAQPKDPKGDNGPYYDDNDLNDRFYAAAALYRATGENKYSDYVLANYEAFESKFETTDFSHGIGSMEQIGFYHYLSSPSPSEEVKAWFVPRYQEWRNTVIDTAVNGAVWRNSTDKAFYWGANSNVASVAVSLDIGSRIIGEYDERMIQVASGNLNYLLGINPLQLSFITGYGENRVHITHHEIYMRDFIKEMPNGYMPGGPNNQSGKLNFPAKAYNQATVDWESNEQALNYNSPLIYLTALLTDVENKSFAESIQLDSTGGKLSVGETVKVSASVTPNDASFKKLQVVSADENTAKVSSITYNEETGITSFQVTAINNGRTDITVRSFDGRIQATYQVEVFSNSGSLPGSGSGSSSGGSLTTPAPVTESGDKQGVTVSPTRESLEKAVSLADNGKITIPIQTANDVKRVTVELPGEWISALDSATIKSISVESLGTTIELDLAYLKELLGKDLQKLAIGMAVVPNEKLPEDTRKFAGNNLVYDFSLSIGNSRIQWEGHPVKVKIPYKLQLGENANQVVIYNVDNGPEVVKNSLFDQASGKVVFQPKHFSKYTAVHTKVSFKDIDGLSASTSDSIRAIAARGVINGKAPGQYDPQGKLTRAEFVQMLVNYFDISDPAAVSKFTDVKEGAWYYRTVASAEKLGIVQGKTDGTFGMHDVLSRQDMATLLYRTLQVTGHTLQSSEPPVSAYTDEAVISEYAKTAVESLKQANVLVTDSGGSYRPASSVNRAEAAILVFNLLKIMNQGLS</sequence>
<protein>
    <recommendedName>
        <fullName evidence="7">SLH domain-containing protein</fullName>
    </recommendedName>
</protein>
<dbReference type="CDD" id="cd02850">
    <property type="entry name" value="E_set_Cellulase_N"/>
    <property type="match status" value="1"/>
</dbReference>
<accession>A0ABQ4MHF2</accession>
<dbReference type="InterPro" id="IPR008928">
    <property type="entry name" value="6-hairpin_glycosidase_sf"/>
</dbReference>
<name>A0ABQ4MHF2_9BACL</name>
<evidence type="ECO:0000256" key="1">
    <source>
        <dbReference type="ARBA" id="ARBA00007072"/>
    </source>
</evidence>
<dbReference type="SUPFAM" id="SSF49785">
    <property type="entry name" value="Galactose-binding domain-like"/>
    <property type="match status" value="1"/>
</dbReference>
<evidence type="ECO:0000256" key="2">
    <source>
        <dbReference type="ARBA" id="ARBA00022801"/>
    </source>
</evidence>
<dbReference type="Pfam" id="PF02927">
    <property type="entry name" value="CelD_N"/>
    <property type="match status" value="1"/>
</dbReference>
<dbReference type="Pfam" id="PF00759">
    <property type="entry name" value="Glyco_hydro_9"/>
    <property type="match status" value="1"/>
</dbReference>
<keyword evidence="5" id="KW-0624">Polysaccharide degradation</keyword>
<evidence type="ECO:0000256" key="4">
    <source>
        <dbReference type="ARBA" id="ARBA00023295"/>
    </source>
</evidence>
<evidence type="ECO:0000259" key="7">
    <source>
        <dbReference type="PROSITE" id="PS51272"/>
    </source>
</evidence>
<dbReference type="SUPFAM" id="SSF48208">
    <property type="entry name" value="Six-hairpin glycosidases"/>
    <property type="match status" value="1"/>
</dbReference>